<gene>
    <name evidence="1" type="ORF">FM068_08425</name>
</gene>
<name>A0A6L8Q7H9_9ACTN</name>
<dbReference type="Gene3D" id="3.40.1440.10">
    <property type="entry name" value="GIY-YIG endonuclease"/>
    <property type="match status" value="1"/>
</dbReference>
<reference evidence="1 2" key="1">
    <citation type="submission" date="2019-07" db="EMBL/GenBank/DDBJ databases">
        <title>Draft genome sequence of Adlercreutzia equolifaciens IPLA 37004, a human intestinal strain that does not produces equol from daidzein.</title>
        <authorList>
            <person name="Vazquez L."/>
            <person name="Florez A.B."/>
            <person name="Mayo B."/>
        </authorList>
    </citation>
    <scope>NUCLEOTIDE SEQUENCE [LARGE SCALE GENOMIC DNA]</scope>
    <source>
        <strain evidence="1 2">IPLA 37004</strain>
    </source>
</reference>
<proteinExistence type="predicted"/>
<evidence type="ECO:0000313" key="2">
    <source>
        <dbReference type="Proteomes" id="UP000472380"/>
    </source>
</evidence>
<organism evidence="1 2">
    <name type="scientific">Adlercreutzia equolifaciens</name>
    <dbReference type="NCBI Taxonomy" id="446660"/>
    <lineage>
        <taxon>Bacteria</taxon>
        <taxon>Bacillati</taxon>
        <taxon>Actinomycetota</taxon>
        <taxon>Coriobacteriia</taxon>
        <taxon>Eggerthellales</taxon>
        <taxon>Eggerthellaceae</taxon>
        <taxon>Adlercreutzia</taxon>
    </lineage>
</organism>
<dbReference type="CDD" id="cd10451">
    <property type="entry name" value="GIY-YIG_LuxR_like"/>
    <property type="match status" value="1"/>
</dbReference>
<protein>
    <submittedName>
        <fullName evidence="1">GIY-YIG nuclease family protein</fullName>
    </submittedName>
</protein>
<evidence type="ECO:0000313" key="1">
    <source>
        <dbReference type="EMBL" id="MZG28611.1"/>
    </source>
</evidence>
<dbReference type="AlphaFoldDB" id="A0A6L8Q7H9"/>
<dbReference type="InterPro" id="IPR035901">
    <property type="entry name" value="GIY-YIG_endonuc_sf"/>
</dbReference>
<dbReference type="Proteomes" id="UP000472380">
    <property type="component" value="Unassembled WGS sequence"/>
</dbReference>
<dbReference type="EMBL" id="VJNE01000017">
    <property type="protein sequence ID" value="MZG28611.1"/>
    <property type="molecule type" value="Genomic_DNA"/>
</dbReference>
<sequence length="121" mass="13506">MDTDKKKELRAAYKERPREAGVVFVTCGATGEMFLADVVDAPAAFNRMRFQLSSGLYPDKRLQALWNQHGESAFEFGVLQRLDPSDADADIAEELETLLDLCLAEHPEATKLKAAHGARRR</sequence>
<dbReference type="RefSeq" id="WP_114540061.1">
    <property type="nucleotide sequence ID" value="NZ_DBFWBY010000013.1"/>
</dbReference>
<accession>A0A6L8Q7H9</accession>
<comment type="caution">
    <text evidence="1">The sequence shown here is derived from an EMBL/GenBank/DDBJ whole genome shotgun (WGS) entry which is preliminary data.</text>
</comment>